<name>A0A1D6N079_MAIZE</name>
<protein>
    <submittedName>
        <fullName evidence="1">ABC-type transport system periplasmic component</fullName>
    </submittedName>
</protein>
<dbReference type="PANTHER" id="PTHR34675">
    <property type="entry name" value="PROTEIN TRIGALACTOSYLDIACYLGLYCEROL 2, CHLOROPLASTIC"/>
    <property type="match status" value="1"/>
</dbReference>
<gene>
    <name evidence="1" type="ORF">ZEAMMB73_Zm00001d041954</name>
</gene>
<sequence length="55" mass="6227">MLTPENTDLIKQSIFTLIFTLKNIESISSDISGFTGDETTRRNIKLLIKSLSRLL</sequence>
<dbReference type="ExpressionAtlas" id="A0A1D6N079">
    <property type="expression patterns" value="baseline and differential"/>
</dbReference>
<dbReference type="EMBL" id="CM007649">
    <property type="protein sequence ID" value="ONM34197.1"/>
    <property type="molecule type" value="Genomic_DNA"/>
</dbReference>
<proteinExistence type="predicted"/>
<dbReference type="PANTHER" id="PTHR34675:SF1">
    <property type="entry name" value="PROTEIN TRIGALACTOSYLDIACYLGLYCEROL 2, CHLOROPLASTIC"/>
    <property type="match status" value="1"/>
</dbReference>
<accession>A0A1D6N079</accession>
<evidence type="ECO:0000313" key="1">
    <source>
        <dbReference type="EMBL" id="ONM34197.1"/>
    </source>
</evidence>
<reference evidence="1" key="1">
    <citation type="submission" date="2015-12" db="EMBL/GenBank/DDBJ databases">
        <title>Update maize B73 reference genome by single molecule sequencing technologies.</title>
        <authorList>
            <consortium name="Maize Genome Sequencing Project"/>
            <person name="Ware D."/>
        </authorList>
    </citation>
    <scope>NUCLEOTIDE SEQUENCE [LARGE SCALE GENOMIC DNA]</scope>
    <source>
        <tissue evidence="1">Seedling</tissue>
    </source>
</reference>
<dbReference type="AlphaFoldDB" id="A0A1D6N079"/>
<organism evidence="1">
    <name type="scientific">Zea mays</name>
    <name type="common">Maize</name>
    <dbReference type="NCBI Taxonomy" id="4577"/>
    <lineage>
        <taxon>Eukaryota</taxon>
        <taxon>Viridiplantae</taxon>
        <taxon>Streptophyta</taxon>
        <taxon>Embryophyta</taxon>
        <taxon>Tracheophyta</taxon>
        <taxon>Spermatophyta</taxon>
        <taxon>Magnoliopsida</taxon>
        <taxon>Liliopsida</taxon>
        <taxon>Poales</taxon>
        <taxon>Poaceae</taxon>
        <taxon>PACMAD clade</taxon>
        <taxon>Panicoideae</taxon>
        <taxon>Andropogonodae</taxon>
        <taxon>Andropogoneae</taxon>
        <taxon>Tripsacinae</taxon>
        <taxon>Zea</taxon>
    </lineage>
</organism>
<dbReference type="InterPro" id="IPR039342">
    <property type="entry name" value="TGD2-like"/>
</dbReference>